<dbReference type="InterPro" id="IPR009009">
    <property type="entry name" value="RlpA-like_DPBB"/>
</dbReference>
<reference evidence="3 4" key="1">
    <citation type="submission" date="2020-08" db="EMBL/GenBank/DDBJ databases">
        <title>Genomic Encyclopedia of Archaeal and Bacterial Type Strains, Phase II (KMG-II): from individual species to whole genera.</title>
        <authorList>
            <person name="Goeker M."/>
        </authorList>
    </citation>
    <scope>NUCLEOTIDE SEQUENCE [LARGE SCALE GENOMIC DNA]</scope>
    <source>
        <strain evidence="3 4">DSM 23288</strain>
    </source>
</reference>
<dbReference type="GO" id="GO:0016787">
    <property type="term" value="F:hydrolase activity"/>
    <property type="evidence" value="ECO:0007669"/>
    <property type="project" value="UniProtKB-KW"/>
</dbReference>
<dbReference type="Pfam" id="PF03330">
    <property type="entry name" value="DPBB_1"/>
    <property type="match status" value="1"/>
</dbReference>
<keyword evidence="4" id="KW-1185">Reference proteome</keyword>
<dbReference type="RefSeq" id="WP_183344346.1">
    <property type="nucleotide sequence ID" value="NZ_JACHNU010000007.1"/>
</dbReference>
<dbReference type="CDD" id="cd22268">
    <property type="entry name" value="DPBB_RlpA-like"/>
    <property type="match status" value="1"/>
</dbReference>
<accession>A0A840IK93</accession>
<dbReference type="SUPFAM" id="SSF50685">
    <property type="entry name" value="Barwin-like endoglucanases"/>
    <property type="match status" value="1"/>
</dbReference>
<protein>
    <submittedName>
        <fullName evidence="3">Rare lipoprotein A (Peptidoglycan hydrolase)</fullName>
    </submittedName>
</protein>
<dbReference type="PANTHER" id="PTHR34183:SF1">
    <property type="entry name" value="ENDOLYTIC PEPTIDOGLYCAN TRANSGLYCOSYLASE RLPA"/>
    <property type="match status" value="1"/>
</dbReference>
<sequence>MIVRRRPVAFLAAAMLAVALPAGSAHAAMHGGASADAAPAAPEEAPALTTPLPVATASANGITISSNGAVLLNRRATVSGSAPARLRRVAIQQLTAKRGWQQVATATISAKGSFKAAWRPRAVGAQQLRAVAGTVAARAADEAPQVDVTVYRPGVASWYGPASPKKPGKTACGVPLTTTTLGVAHKTLRCGTQVQLYYRGATIVVPVIDRGPFITGRTWDLTKATAEALGDVERGLITVGALPLNGKPRLKTPYDAPAIRR</sequence>
<evidence type="ECO:0000313" key="4">
    <source>
        <dbReference type="Proteomes" id="UP000585272"/>
    </source>
</evidence>
<dbReference type="EMBL" id="JACHNU010000007">
    <property type="protein sequence ID" value="MBB4664348.1"/>
    <property type="molecule type" value="Genomic_DNA"/>
</dbReference>
<proteinExistence type="predicted"/>
<feature type="chain" id="PRO_5032904983" evidence="1">
    <location>
        <begin position="28"/>
        <end position="261"/>
    </location>
</feature>
<dbReference type="Proteomes" id="UP000585272">
    <property type="component" value="Unassembled WGS sequence"/>
</dbReference>
<organism evidence="3 4">
    <name type="scientific">Conexibacter arvalis</name>
    <dbReference type="NCBI Taxonomy" id="912552"/>
    <lineage>
        <taxon>Bacteria</taxon>
        <taxon>Bacillati</taxon>
        <taxon>Actinomycetota</taxon>
        <taxon>Thermoleophilia</taxon>
        <taxon>Solirubrobacterales</taxon>
        <taxon>Conexibacteraceae</taxon>
        <taxon>Conexibacter</taxon>
    </lineage>
</organism>
<feature type="domain" description="RlpA-like protein double-psi beta-barrel" evidence="2">
    <location>
        <begin position="154"/>
        <end position="239"/>
    </location>
</feature>
<dbReference type="AlphaFoldDB" id="A0A840IK93"/>
<comment type="caution">
    <text evidence="3">The sequence shown here is derived from an EMBL/GenBank/DDBJ whole genome shotgun (WGS) entry which is preliminary data.</text>
</comment>
<keyword evidence="3" id="KW-0449">Lipoprotein</keyword>
<dbReference type="InterPro" id="IPR036908">
    <property type="entry name" value="RlpA-like_sf"/>
</dbReference>
<feature type="signal peptide" evidence="1">
    <location>
        <begin position="1"/>
        <end position="27"/>
    </location>
</feature>
<dbReference type="PANTHER" id="PTHR34183">
    <property type="entry name" value="ENDOLYTIC PEPTIDOGLYCAN TRANSGLYCOSYLASE RLPA"/>
    <property type="match status" value="1"/>
</dbReference>
<evidence type="ECO:0000313" key="3">
    <source>
        <dbReference type="EMBL" id="MBB4664348.1"/>
    </source>
</evidence>
<gene>
    <name evidence="3" type="ORF">BDZ31_003959</name>
</gene>
<keyword evidence="1" id="KW-0732">Signal</keyword>
<keyword evidence="3" id="KW-0378">Hydrolase</keyword>
<name>A0A840IK93_9ACTN</name>
<evidence type="ECO:0000259" key="2">
    <source>
        <dbReference type="Pfam" id="PF03330"/>
    </source>
</evidence>
<evidence type="ECO:0000256" key="1">
    <source>
        <dbReference type="SAM" id="SignalP"/>
    </source>
</evidence>
<dbReference type="Gene3D" id="2.40.40.10">
    <property type="entry name" value="RlpA-like domain"/>
    <property type="match status" value="1"/>
</dbReference>